<feature type="region of interest" description="Disordered" evidence="1">
    <location>
        <begin position="665"/>
        <end position="711"/>
    </location>
</feature>
<evidence type="ECO:0000313" key="2">
    <source>
        <dbReference type="Proteomes" id="UP000085678"/>
    </source>
</evidence>
<sequence>MPKPRSNLSSSSENTDSTSTSSSSDSADTSDVYLRTVVYDKMSKRGVSQRDVSERAVTSDKKVHENEVLDRGRSLHKRKDNVNMHGSAAARQAVKSNSRKVDEKKRDAQYSSAKLRPKLQPLDCSSQLRTKPDSTSSPTTPGNHASQKLRTEKDPPSPASPGDHLNTMLDQMVKHLKDLNTSGSIENIYKFSQLQLPNFDKYKDKTRNKSESPVERVNKKQNCGLDEVDTIERRRRAKSMDSRPRLKNSDVLLEKETVGSLNRVRSKDDALGVTDAIETLCRVRAKDDLPPFLRSTSTQTSKRFEDRQGARVTAPPRSQTTACHMPHKGTCDVEKLEQYTRSRPQQPPNPQRLFRRHTTTISNYPRRPWLPTEDFFQKEKMKTLGPSFSREFRLNAATQPKACELEKFVARDSQRIEKIRQRYKSSPEMRNNELESNVQEQDKFQVGRRELEALQSAAPDPILSGEQHAPVSPAEVRKTSLLSPETYSPRPRRSILPTNKVISVITESQDNIYQSQEPLDQPRYCSKYELHMEKPRNFAEQARSFTNRCLQLLHKGKQKKSPEGSKMETPAINDGATSKTRFKTSTRKFHSKRNEPLSKKTYSSPDITSSDCEPQYEATKFRYEADMWTQPSASKDSVLCQQEGYFENRARQPFDVADDDFEDVFVPPWSERSPPDGAPSNSPRDSKVMDGEFRDDSSLKSKKLRPKSCYV</sequence>
<feature type="compositionally biased region" description="Polar residues" evidence="1">
    <location>
        <begin position="600"/>
        <end position="611"/>
    </location>
</feature>
<feature type="compositionally biased region" description="Basic residues" evidence="1">
    <location>
        <begin position="700"/>
        <end position="711"/>
    </location>
</feature>
<dbReference type="RefSeq" id="XP_013380876.1">
    <property type="nucleotide sequence ID" value="XM_013525422.2"/>
</dbReference>
<evidence type="ECO:0000256" key="1">
    <source>
        <dbReference type="SAM" id="MobiDB-lite"/>
    </source>
</evidence>
<feature type="compositionally biased region" description="Basic residues" evidence="1">
    <location>
        <begin position="580"/>
        <end position="591"/>
    </location>
</feature>
<feature type="compositionally biased region" description="Basic and acidic residues" evidence="1">
    <location>
        <begin position="684"/>
        <end position="699"/>
    </location>
</feature>
<dbReference type="AlphaFoldDB" id="A0A1S3H5X4"/>
<keyword evidence="2" id="KW-1185">Reference proteome</keyword>
<feature type="compositionally biased region" description="Low complexity" evidence="1">
    <location>
        <begin position="9"/>
        <end position="31"/>
    </location>
</feature>
<feature type="region of interest" description="Disordered" evidence="1">
    <location>
        <begin position="460"/>
        <end position="493"/>
    </location>
</feature>
<proteinExistence type="predicted"/>
<feature type="region of interest" description="Disordered" evidence="1">
    <location>
        <begin position="555"/>
        <end position="611"/>
    </location>
</feature>
<dbReference type="InParanoid" id="A0A1S3H5X4"/>
<name>A0A1S3H5X4_LINAN</name>
<dbReference type="GeneID" id="106151969"/>
<feature type="compositionally biased region" description="Basic and acidic residues" evidence="1">
    <location>
        <begin position="51"/>
        <end position="73"/>
    </location>
</feature>
<evidence type="ECO:0000313" key="3">
    <source>
        <dbReference type="RefSeq" id="XP_013380876.1"/>
    </source>
</evidence>
<organism evidence="2 3">
    <name type="scientific">Lingula anatina</name>
    <name type="common">Brachiopod</name>
    <name type="synonym">Lingula unguis</name>
    <dbReference type="NCBI Taxonomy" id="7574"/>
    <lineage>
        <taxon>Eukaryota</taxon>
        <taxon>Metazoa</taxon>
        <taxon>Spiralia</taxon>
        <taxon>Lophotrochozoa</taxon>
        <taxon>Brachiopoda</taxon>
        <taxon>Linguliformea</taxon>
        <taxon>Lingulata</taxon>
        <taxon>Lingulida</taxon>
        <taxon>Linguloidea</taxon>
        <taxon>Lingulidae</taxon>
        <taxon>Lingula</taxon>
    </lineage>
</organism>
<feature type="region of interest" description="Disordered" evidence="1">
    <location>
        <begin position="292"/>
        <end position="326"/>
    </location>
</feature>
<dbReference type="KEGG" id="lak:106151969"/>
<reference evidence="3" key="1">
    <citation type="submission" date="2025-08" db="UniProtKB">
        <authorList>
            <consortium name="RefSeq"/>
        </authorList>
    </citation>
    <scope>IDENTIFICATION</scope>
    <source>
        <tissue evidence="3">Gonads</tissue>
    </source>
</reference>
<protein>
    <submittedName>
        <fullName evidence="3">Uncharacterized protein LOC106151969</fullName>
    </submittedName>
</protein>
<feature type="region of interest" description="Disordered" evidence="1">
    <location>
        <begin position="1"/>
        <end position="166"/>
    </location>
</feature>
<dbReference type="Proteomes" id="UP000085678">
    <property type="component" value="Unplaced"/>
</dbReference>
<accession>A0A1S3H5X4</accession>
<gene>
    <name evidence="3" type="primary">LOC106151969</name>
</gene>
<feature type="compositionally biased region" description="Basic and acidic residues" evidence="1">
    <location>
        <begin position="99"/>
        <end position="108"/>
    </location>
</feature>